<dbReference type="SUPFAM" id="SSF81837">
    <property type="entry name" value="BEACH domain"/>
    <property type="match status" value="1"/>
</dbReference>
<dbReference type="PROSITE" id="PS50197">
    <property type="entry name" value="BEACH"/>
    <property type="match status" value="1"/>
</dbReference>
<dbReference type="Pfam" id="PF02138">
    <property type="entry name" value="Beach"/>
    <property type="match status" value="1"/>
</dbReference>
<dbReference type="Proteomes" id="UP000515163">
    <property type="component" value="Unplaced"/>
</dbReference>
<proteinExistence type="predicted"/>
<protein>
    <submittedName>
        <fullName evidence="3">Protein FAN-like</fullName>
    </submittedName>
</protein>
<accession>A0A6P8HS43</accession>
<dbReference type="PANTHER" id="PTHR13743:SF123">
    <property type="entry name" value="PROTEIN FAN"/>
    <property type="match status" value="1"/>
</dbReference>
<dbReference type="SMART" id="SM01026">
    <property type="entry name" value="Beach"/>
    <property type="match status" value="1"/>
</dbReference>
<reference evidence="3" key="1">
    <citation type="submission" date="2025-08" db="UniProtKB">
        <authorList>
            <consortium name="RefSeq"/>
        </authorList>
    </citation>
    <scope>IDENTIFICATION</scope>
    <source>
        <tissue evidence="3">Tentacle</tissue>
    </source>
</reference>
<dbReference type="PANTHER" id="PTHR13743">
    <property type="entry name" value="BEIGE/BEACH-RELATED"/>
    <property type="match status" value="1"/>
</dbReference>
<dbReference type="InterPro" id="IPR036372">
    <property type="entry name" value="BEACH_dom_sf"/>
</dbReference>
<dbReference type="InParanoid" id="A0A6P8HS43"/>
<dbReference type="RefSeq" id="XP_031555522.1">
    <property type="nucleotide sequence ID" value="XM_031699662.1"/>
</dbReference>
<feature type="domain" description="BEACH" evidence="1">
    <location>
        <begin position="1"/>
        <end position="112"/>
    </location>
</feature>
<keyword evidence="2" id="KW-1185">Reference proteome</keyword>
<dbReference type="KEGG" id="aten:116292362"/>
<organism evidence="2 3">
    <name type="scientific">Actinia tenebrosa</name>
    <name type="common">Australian red waratah sea anemone</name>
    <dbReference type="NCBI Taxonomy" id="6105"/>
    <lineage>
        <taxon>Eukaryota</taxon>
        <taxon>Metazoa</taxon>
        <taxon>Cnidaria</taxon>
        <taxon>Anthozoa</taxon>
        <taxon>Hexacorallia</taxon>
        <taxon>Actiniaria</taxon>
        <taxon>Actiniidae</taxon>
        <taxon>Actinia</taxon>
    </lineage>
</organism>
<gene>
    <name evidence="3" type="primary">LOC116292362</name>
</gene>
<evidence type="ECO:0000259" key="1">
    <source>
        <dbReference type="PROSITE" id="PS50197"/>
    </source>
</evidence>
<sequence>MVFVRLKPPRLTTPEFMLCLQGGKFDQPDRLFNSVAETWDNVLTGHADVKELIPEFFQSSGEFLINSQGLPLGVKQDKTKVMDVELPPYAKGNLDVGVPLLSDGRPLGPYLM</sequence>
<dbReference type="InterPro" id="IPR000409">
    <property type="entry name" value="BEACH_dom"/>
</dbReference>
<dbReference type="Gene3D" id="1.10.1540.10">
    <property type="entry name" value="BEACH domain"/>
    <property type="match status" value="1"/>
</dbReference>
<dbReference type="AlphaFoldDB" id="A0A6P8HS43"/>
<evidence type="ECO:0000313" key="3">
    <source>
        <dbReference type="RefSeq" id="XP_031555522.1"/>
    </source>
</evidence>
<dbReference type="OrthoDB" id="26681at2759"/>
<name>A0A6P8HS43_ACTTE</name>
<evidence type="ECO:0000313" key="2">
    <source>
        <dbReference type="Proteomes" id="UP000515163"/>
    </source>
</evidence>
<dbReference type="InterPro" id="IPR050865">
    <property type="entry name" value="BEACH_Domain"/>
</dbReference>
<dbReference type="GeneID" id="116292362"/>